<dbReference type="InterPro" id="IPR050750">
    <property type="entry name" value="C5-MTase"/>
</dbReference>
<evidence type="ECO:0000256" key="3">
    <source>
        <dbReference type="ARBA" id="ARBA00022691"/>
    </source>
</evidence>
<organism evidence="9 10">
    <name type="scientific">Bombyx mandarina</name>
    <name type="common">Wild silk moth</name>
    <name type="synonym">Wild silkworm</name>
    <dbReference type="NCBI Taxonomy" id="7092"/>
    <lineage>
        <taxon>Eukaryota</taxon>
        <taxon>Metazoa</taxon>
        <taxon>Ecdysozoa</taxon>
        <taxon>Arthropoda</taxon>
        <taxon>Hexapoda</taxon>
        <taxon>Insecta</taxon>
        <taxon>Pterygota</taxon>
        <taxon>Neoptera</taxon>
        <taxon>Endopterygota</taxon>
        <taxon>Lepidoptera</taxon>
        <taxon>Glossata</taxon>
        <taxon>Ditrysia</taxon>
        <taxon>Bombycoidea</taxon>
        <taxon>Bombycidae</taxon>
        <taxon>Bombycinae</taxon>
        <taxon>Bombyx</taxon>
    </lineage>
</organism>
<dbReference type="EC" id="2.1.1.204" evidence="4"/>
<dbReference type="PRINTS" id="PR00105">
    <property type="entry name" value="C5METTRFRASE"/>
</dbReference>
<dbReference type="Proteomes" id="UP000504629">
    <property type="component" value="Unplaced"/>
</dbReference>
<evidence type="ECO:0000256" key="5">
    <source>
        <dbReference type="ARBA" id="ARBA00039681"/>
    </source>
</evidence>
<dbReference type="OrthoDB" id="414133at2759"/>
<name>A0A6J2JJE0_BOMMA</name>
<dbReference type="PROSITE" id="PS51679">
    <property type="entry name" value="SAM_MT_C5"/>
    <property type="match status" value="1"/>
</dbReference>
<comment type="similarity">
    <text evidence="7 8">Belongs to the class I-like SAM-binding methyltransferase superfamily. C5-methyltransferase family.</text>
</comment>
<gene>
    <name evidence="10" type="primary">LOC114242235</name>
</gene>
<protein>
    <recommendedName>
        <fullName evidence="5">tRNA (cytosine(38)-C(5))-methyltransferase</fullName>
        <ecNumber evidence="4">2.1.1.204</ecNumber>
    </recommendedName>
    <alternativeName>
        <fullName evidence="6">DNA (cytosine-5)-methyltransferase-like protein 2</fullName>
    </alternativeName>
</protein>
<proteinExistence type="inferred from homology"/>
<keyword evidence="2 7" id="KW-0808">Transferase</keyword>
<dbReference type="RefSeq" id="XP_028029127.1">
    <property type="nucleotide sequence ID" value="XM_028173326.1"/>
</dbReference>
<evidence type="ECO:0000256" key="6">
    <source>
        <dbReference type="ARBA" id="ARBA00042810"/>
    </source>
</evidence>
<dbReference type="KEGG" id="bman:114242235"/>
<sequence>MEEKMEHRILELYSGIGGMHCAWNESTIKGKVVAAIDINTVANDVYKYNFPETLLFTKNIQSLTPIEMEKYKIDTVLMSPPCQPFTRNGKNLDENDPRTNSFLYFIDILDKLNTLQYILMENVKGFECSTVRNLFVEKLTYCGFVYQEFMLSPVSVGVPNSRLRYYCIAKRNNTWNFKRKDELITCLPKTFAKPHCLKDIIENNVPDDYLVPDKMLRKANIFDICYADSNRSCCFTKAYTHYVEGTGSVFTETSYDIVQKYLKLANYFEVGSDEFLQTLKKLKLRFFTSKEILRLMSFPSEYSFPTTVTRKQCYRLLGNSVNVKVISELLQILFDE</sequence>
<dbReference type="GeneID" id="114242235"/>
<feature type="active site" evidence="7">
    <location>
        <position position="82"/>
    </location>
</feature>
<evidence type="ECO:0000256" key="1">
    <source>
        <dbReference type="ARBA" id="ARBA00022603"/>
    </source>
</evidence>
<dbReference type="PANTHER" id="PTHR46098">
    <property type="entry name" value="TRNA (CYTOSINE(38)-C(5))-METHYLTRANSFERASE"/>
    <property type="match status" value="1"/>
</dbReference>
<dbReference type="GO" id="GO:0008168">
    <property type="term" value="F:methyltransferase activity"/>
    <property type="evidence" value="ECO:0007669"/>
    <property type="project" value="UniProtKB-KW"/>
</dbReference>
<dbReference type="CTD" id="17750"/>
<dbReference type="PROSITE" id="PS00095">
    <property type="entry name" value="C5_MTASE_2"/>
    <property type="match status" value="1"/>
</dbReference>
<evidence type="ECO:0000256" key="2">
    <source>
        <dbReference type="ARBA" id="ARBA00022679"/>
    </source>
</evidence>
<dbReference type="GO" id="GO:0032259">
    <property type="term" value="P:methylation"/>
    <property type="evidence" value="ECO:0007669"/>
    <property type="project" value="UniProtKB-KW"/>
</dbReference>
<evidence type="ECO:0000256" key="7">
    <source>
        <dbReference type="PROSITE-ProRule" id="PRU01016"/>
    </source>
</evidence>
<dbReference type="Gene3D" id="3.40.50.150">
    <property type="entry name" value="Vaccinia Virus protein VP39"/>
    <property type="match status" value="1"/>
</dbReference>
<dbReference type="AlphaFoldDB" id="A0A6J2JJE0"/>
<dbReference type="NCBIfam" id="TIGR00675">
    <property type="entry name" value="dcm"/>
    <property type="match status" value="1"/>
</dbReference>
<dbReference type="InterPro" id="IPR029063">
    <property type="entry name" value="SAM-dependent_MTases_sf"/>
</dbReference>
<dbReference type="PANTHER" id="PTHR46098:SF1">
    <property type="entry name" value="TRNA (CYTOSINE(38)-C(5))-METHYLTRANSFERASE"/>
    <property type="match status" value="1"/>
</dbReference>
<dbReference type="InterPro" id="IPR031303">
    <property type="entry name" value="C5_meth_CS"/>
</dbReference>
<dbReference type="Pfam" id="PF00145">
    <property type="entry name" value="DNA_methylase"/>
    <property type="match status" value="1"/>
</dbReference>
<accession>A0A6J2JJE0</accession>
<evidence type="ECO:0000256" key="4">
    <source>
        <dbReference type="ARBA" id="ARBA00039081"/>
    </source>
</evidence>
<dbReference type="GO" id="GO:0005634">
    <property type="term" value="C:nucleus"/>
    <property type="evidence" value="ECO:0007669"/>
    <property type="project" value="TreeGrafter"/>
</dbReference>
<keyword evidence="1 7" id="KW-0489">Methyltransferase</keyword>
<keyword evidence="3 7" id="KW-0949">S-adenosyl-L-methionine</keyword>
<keyword evidence="9" id="KW-1185">Reference proteome</keyword>
<dbReference type="SUPFAM" id="SSF53335">
    <property type="entry name" value="S-adenosyl-L-methionine-dependent methyltransferases"/>
    <property type="match status" value="1"/>
</dbReference>
<evidence type="ECO:0000313" key="10">
    <source>
        <dbReference type="RefSeq" id="XP_028029127.1"/>
    </source>
</evidence>
<reference evidence="10" key="1">
    <citation type="submission" date="2025-08" db="UniProtKB">
        <authorList>
            <consortium name="RefSeq"/>
        </authorList>
    </citation>
    <scope>IDENTIFICATION</scope>
    <source>
        <tissue evidence="10">Silk gland</tissue>
    </source>
</reference>
<evidence type="ECO:0000256" key="8">
    <source>
        <dbReference type="RuleBase" id="RU000416"/>
    </source>
</evidence>
<dbReference type="InterPro" id="IPR001525">
    <property type="entry name" value="C5_MeTfrase"/>
</dbReference>
<dbReference type="Gene3D" id="3.90.120.10">
    <property type="entry name" value="DNA Methylase, subunit A, domain 2"/>
    <property type="match status" value="1"/>
</dbReference>
<evidence type="ECO:0000313" key="9">
    <source>
        <dbReference type="Proteomes" id="UP000504629"/>
    </source>
</evidence>